<evidence type="ECO:0000313" key="1">
    <source>
        <dbReference type="EMBL" id="KKK65685.1"/>
    </source>
</evidence>
<accession>A0A0F8XWN7</accession>
<dbReference type="EMBL" id="LAZR01060429">
    <property type="protein sequence ID" value="KKK65685.1"/>
    <property type="molecule type" value="Genomic_DNA"/>
</dbReference>
<organism evidence="1">
    <name type="scientific">marine sediment metagenome</name>
    <dbReference type="NCBI Taxonomy" id="412755"/>
    <lineage>
        <taxon>unclassified sequences</taxon>
        <taxon>metagenomes</taxon>
        <taxon>ecological metagenomes</taxon>
    </lineage>
</organism>
<gene>
    <name evidence="1" type="ORF">LCGC14_2971650</name>
</gene>
<reference evidence="1" key="1">
    <citation type="journal article" date="2015" name="Nature">
        <title>Complex archaea that bridge the gap between prokaryotes and eukaryotes.</title>
        <authorList>
            <person name="Spang A."/>
            <person name="Saw J.H."/>
            <person name="Jorgensen S.L."/>
            <person name="Zaremba-Niedzwiedzka K."/>
            <person name="Martijn J."/>
            <person name="Lind A.E."/>
            <person name="van Eijk R."/>
            <person name="Schleper C."/>
            <person name="Guy L."/>
            <person name="Ettema T.J."/>
        </authorList>
    </citation>
    <scope>NUCLEOTIDE SEQUENCE</scope>
</reference>
<proteinExistence type="predicted"/>
<dbReference type="AlphaFoldDB" id="A0A0F8XWN7"/>
<sequence>MKNDKKTEKRERGRPKGRDFMVYKGIRLNQKQADNW</sequence>
<protein>
    <submittedName>
        <fullName evidence="1">Uncharacterized protein</fullName>
    </submittedName>
</protein>
<name>A0A0F8XWN7_9ZZZZ</name>
<comment type="caution">
    <text evidence="1">The sequence shown here is derived from an EMBL/GenBank/DDBJ whole genome shotgun (WGS) entry which is preliminary data.</text>
</comment>
<feature type="non-terminal residue" evidence="1">
    <location>
        <position position="36"/>
    </location>
</feature>